<dbReference type="Pfam" id="PF01381">
    <property type="entry name" value="HTH_3"/>
    <property type="match status" value="1"/>
</dbReference>
<proteinExistence type="predicted"/>
<organism evidence="5 6">
    <name type="scientific">Parasutterella excrementihominis YIT 11859</name>
    <dbReference type="NCBI Taxonomy" id="762966"/>
    <lineage>
        <taxon>Bacteria</taxon>
        <taxon>Pseudomonadati</taxon>
        <taxon>Pseudomonadota</taxon>
        <taxon>Betaproteobacteria</taxon>
        <taxon>Burkholderiales</taxon>
        <taxon>Sutterellaceae</taxon>
        <taxon>Parasutterella</taxon>
    </lineage>
</organism>
<keyword evidence="1" id="KW-0805">Transcription regulation</keyword>
<dbReference type="SMART" id="SM00530">
    <property type="entry name" value="HTH_XRE"/>
    <property type="match status" value="1"/>
</dbReference>
<dbReference type="PANTHER" id="PTHR40661">
    <property type="match status" value="1"/>
</dbReference>
<feature type="domain" description="HTH cro/C1-type" evidence="4">
    <location>
        <begin position="14"/>
        <end position="69"/>
    </location>
</feature>
<dbReference type="Pfam" id="PF00717">
    <property type="entry name" value="Peptidase_S24"/>
    <property type="match status" value="1"/>
</dbReference>
<dbReference type="InterPro" id="IPR039418">
    <property type="entry name" value="LexA-like"/>
</dbReference>
<evidence type="ECO:0000313" key="5">
    <source>
        <dbReference type="EMBL" id="EGG55762.1"/>
    </source>
</evidence>
<evidence type="ECO:0000256" key="2">
    <source>
        <dbReference type="ARBA" id="ARBA00023125"/>
    </source>
</evidence>
<dbReference type="InterPro" id="IPR015927">
    <property type="entry name" value="Peptidase_S24_S26A/B/C"/>
</dbReference>
<comment type="caution">
    <text evidence="5">The sequence shown here is derived from an EMBL/GenBank/DDBJ whole genome shotgun (WGS) entry which is preliminary data.</text>
</comment>
<dbReference type="GO" id="GO:0003677">
    <property type="term" value="F:DNA binding"/>
    <property type="evidence" value="ECO:0007669"/>
    <property type="project" value="UniProtKB-KW"/>
</dbReference>
<dbReference type="InterPro" id="IPR001387">
    <property type="entry name" value="Cro/C1-type_HTH"/>
</dbReference>
<keyword evidence="2" id="KW-0238">DNA-binding</keyword>
<protein>
    <submittedName>
        <fullName evidence="5">Peptidase S24-like protein</fullName>
    </submittedName>
</protein>
<dbReference type="Gene3D" id="1.10.260.40">
    <property type="entry name" value="lambda repressor-like DNA-binding domains"/>
    <property type="match status" value="1"/>
</dbReference>
<dbReference type="CDD" id="cd06529">
    <property type="entry name" value="S24_LexA-like"/>
    <property type="match status" value="1"/>
</dbReference>
<dbReference type="InterPro" id="IPR036286">
    <property type="entry name" value="LexA/Signal_pep-like_sf"/>
</dbReference>
<dbReference type="HOGENOM" id="CLU_066192_1_2_4"/>
<dbReference type="GeneID" id="43348476"/>
<dbReference type="PANTHER" id="PTHR40661:SF1">
    <property type="entry name" value="HTH CRO_C1-TYPE DOMAIN-CONTAINING PROTEIN"/>
    <property type="match status" value="1"/>
</dbReference>
<dbReference type="OrthoDB" id="7011085at2"/>
<dbReference type="AlphaFoldDB" id="F3QJB4"/>
<accession>F3QJB4</accession>
<evidence type="ECO:0000256" key="3">
    <source>
        <dbReference type="ARBA" id="ARBA00023163"/>
    </source>
</evidence>
<evidence type="ECO:0000313" key="6">
    <source>
        <dbReference type="Proteomes" id="UP000005156"/>
    </source>
</evidence>
<sequence length="226" mass="25236">MRTNDSQKTWTDRLNEALALRGKSPADISKATGITPAGIKKWIDGDVSKPKFDDVFAVCSFLDITTEWLMKGIGSINDKTMPAANMVSIQQVDFYGSCGVGVMNFEDYPEIKTLQVTPAWFSRNFAFYNPRDVKIITALGDSMEPEIRDGDAVFIDITDKETLRDGIYLLVVDGEAYIKRVQKLIGKKIALLSTNKAYKDIEISLDSDIEVRIIGRVIKSLKLVDI</sequence>
<keyword evidence="6" id="KW-1185">Reference proteome</keyword>
<dbReference type="SUPFAM" id="SSF51306">
    <property type="entry name" value="LexA/Signal peptidase"/>
    <property type="match status" value="1"/>
</dbReference>
<dbReference type="SUPFAM" id="SSF47413">
    <property type="entry name" value="lambda repressor-like DNA-binding domains"/>
    <property type="match status" value="1"/>
</dbReference>
<evidence type="ECO:0000259" key="4">
    <source>
        <dbReference type="PROSITE" id="PS50943"/>
    </source>
</evidence>
<reference evidence="5 6" key="1">
    <citation type="submission" date="2011-02" db="EMBL/GenBank/DDBJ databases">
        <authorList>
            <person name="Weinstock G."/>
            <person name="Sodergren E."/>
            <person name="Clifton S."/>
            <person name="Fulton L."/>
            <person name="Fulton B."/>
            <person name="Courtney L."/>
            <person name="Fronick C."/>
            <person name="Harrison M."/>
            <person name="Strong C."/>
            <person name="Farmer C."/>
            <person name="Delahaunty K."/>
            <person name="Markovic C."/>
            <person name="Hall O."/>
            <person name="Minx P."/>
            <person name="Tomlinson C."/>
            <person name="Mitreva M."/>
            <person name="Hou S."/>
            <person name="Chen J."/>
            <person name="Wollam A."/>
            <person name="Pepin K.H."/>
            <person name="Johnson M."/>
            <person name="Bhonagiri V."/>
            <person name="Zhang X."/>
            <person name="Suruliraj S."/>
            <person name="Warren W."/>
            <person name="Chinwalla A."/>
            <person name="Mardis E.R."/>
            <person name="Wilson R.K."/>
        </authorList>
    </citation>
    <scope>NUCLEOTIDE SEQUENCE [LARGE SCALE GENOMIC DNA]</scope>
    <source>
        <strain evidence="5 6">YIT 11859</strain>
    </source>
</reference>
<dbReference type="PROSITE" id="PS50943">
    <property type="entry name" value="HTH_CROC1"/>
    <property type="match status" value="1"/>
</dbReference>
<dbReference type="Proteomes" id="UP000005156">
    <property type="component" value="Unassembled WGS sequence"/>
</dbReference>
<evidence type="ECO:0000256" key="1">
    <source>
        <dbReference type="ARBA" id="ARBA00023015"/>
    </source>
</evidence>
<keyword evidence="3" id="KW-0804">Transcription</keyword>
<gene>
    <name evidence="5" type="ORF">HMPREF9439_01015</name>
</gene>
<dbReference type="eggNOG" id="COG2932">
    <property type="taxonomic scope" value="Bacteria"/>
</dbReference>
<dbReference type="Gene3D" id="2.10.109.10">
    <property type="entry name" value="Umud Fragment, subunit A"/>
    <property type="match status" value="1"/>
</dbReference>
<dbReference type="InterPro" id="IPR010982">
    <property type="entry name" value="Lambda_DNA-bd_dom_sf"/>
</dbReference>
<dbReference type="EMBL" id="AFBP01000022">
    <property type="protein sequence ID" value="EGG55762.1"/>
    <property type="molecule type" value="Genomic_DNA"/>
</dbReference>
<name>F3QJB4_9BURK</name>
<dbReference type="RefSeq" id="WP_008863925.1">
    <property type="nucleotide sequence ID" value="NZ_GL883695.1"/>
</dbReference>